<gene>
    <name evidence="1" type="ORF">HZF10_07195</name>
</gene>
<accession>A0A7Y9C5R8</accession>
<reference evidence="1 2" key="1">
    <citation type="submission" date="2020-07" db="EMBL/GenBank/DDBJ databases">
        <authorList>
            <person name="Sun Q."/>
        </authorList>
    </citation>
    <scope>NUCLEOTIDE SEQUENCE [LARGE SCALE GENOMIC DNA]</scope>
    <source>
        <strain evidence="1 2">MAH-1</strain>
    </source>
</reference>
<name>A0A7Y9C5R8_9FLAO</name>
<organism evidence="1 2">
    <name type="scientific">Flavobacterium agri</name>
    <dbReference type="NCBI Taxonomy" id="2743471"/>
    <lineage>
        <taxon>Bacteria</taxon>
        <taxon>Pseudomonadati</taxon>
        <taxon>Bacteroidota</taxon>
        <taxon>Flavobacteriia</taxon>
        <taxon>Flavobacteriales</taxon>
        <taxon>Flavobacteriaceae</taxon>
        <taxon>Flavobacterium</taxon>
    </lineage>
</organism>
<dbReference type="AlphaFoldDB" id="A0A7Y9C5R8"/>
<protein>
    <submittedName>
        <fullName evidence="1">Uncharacterized protein</fullName>
    </submittedName>
</protein>
<dbReference type="RefSeq" id="WP_176005521.1">
    <property type="nucleotide sequence ID" value="NZ_JABWMI010000009.1"/>
</dbReference>
<proteinExistence type="predicted"/>
<dbReference type="Proteomes" id="UP000535020">
    <property type="component" value="Unassembled WGS sequence"/>
</dbReference>
<keyword evidence="2" id="KW-1185">Reference proteome</keyword>
<dbReference type="EMBL" id="JACBJI010000002">
    <property type="protein sequence ID" value="NYA70699.1"/>
    <property type="molecule type" value="Genomic_DNA"/>
</dbReference>
<evidence type="ECO:0000313" key="1">
    <source>
        <dbReference type="EMBL" id="NYA70699.1"/>
    </source>
</evidence>
<comment type="caution">
    <text evidence="1">The sequence shown here is derived from an EMBL/GenBank/DDBJ whole genome shotgun (WGS) entry which is preliminary data.</text>
</comment>
<evidence type="ECO:0000313" key="2">
    <source>
        <dbReference type="Proteomes" id="UP000535020"/>
    </source>
</evidence>
<sequence length="98" mass="11548">MKAQNLILKCCNCKMPNDKEFNEFVFQQLDNPNVDYCGTSVLHPQKMANENALFLNFHFKHPFEVDEETALEKVTWAFYRRQIEKVKSDNGEIDIFLS</sequence>